<keyword evidence="3" id="KW-1185">Reference proteome</keyword>
<dbReference type="EMBL" id="RHFK02000004">
    <property type="protein sequence ID" value="TWW77766.1"/>
    <property type="molecule type" value="Genomic_DNA"/>
</dbReference>
<reference evidence="2 3" key="1">
    <citation type="submission" date="2019-04" db="EMBL/GenBank/DDBJ databases">
        <title>Chromosome genome assembly for Takifugu flavidus.</title>
        <authorList>
            <person name="Xiao S."/>
        </authorList>
    </citation>
    <scope>NUCLEOTIDE SEQUENCE [LARGE SCALE GENOMIC DNA]</scope>
    <source>
        <strain evidence="2">HTHZ2018</strain>
        <tissue evidence="2">Muscle</tissue>
    </source>
</reference>
<comment type="caution">
    <text evidence="2">The sequence shown here is derived from an EMBL/GenBank/DDBJ whole genome shotgun (WGS) entry which is preliminary data.</text>
</comment>
<protein>
    <submittedName>
        <fullName evidence="2">Uncharacterized protein</fullName>
    </submittedName>
</protein>
<dbReference type="AlphaFoldDB" id="A0A5C6PFC0"/>
<feature type="region of interest" description="Disordered" evidence="1">
    <location>
        <begin position="97"/>
        <end position="127"/>
    </location>
</feature>
<accession>A0A5C6PFC0</accession>
<evidence type="ECO:0000313" key="3">
    <source>
        <dbReference type="Proteomes" id="UP000324091"/>
    </source>
</evidence>
<organism evidence="2 3">
    <name type="scientific">Takifugu flavidus</name>
    <name type="common">sansaifugu</name>
    <dbReference type="NCBI Taxonomy" id="433684"/>
    <lineage>
        <taxon>Eukaryota</taxon>
        <taxon>Metazoa</taxon>
        <taxon>Chordata</taxon>
        <taxon>Craniata</taxon>
        <taxon>Vertebrata</taxon>
        <taxon>Euteleostomi</taxon>
        <taxon>Actinopterygii</taxon>
        <taxon>Neopterygii</taxon>
        <taxon>Teleostei</taxon>
        <taxon>Neoteleostei</taxon>
        <taxon>Acanthomorphata</taxon>
        <taxon>Eupercaria</taxon>
        <taxon>Tetraodontiformes</taxon>
        <taxon>Tetradontoidea</taxon>
        <taxon>Tetraodontidae</taxon>
        <taxon>Takifugu</taxon>
    </lineage>
</organism>
<evidence type="ECO:0000256" key="1">
    <source>
        <dbReference type="SAM" id="MobiDB-lite"/>
    </source>
</evidence>
<gene>
    <name evidence="2" type="ORF">D4764_12G0011560</name>
</gene>
<evidence type="ECO:0000313" key="2">
    <source>
        <dbReference type="EMBL" id="TWW77766.1"/>
    </source>
</evidence>
<proteinExistence type="predicted"/>
<feature type="region of interest" description="Disordered" evidence="1">
    <location>
        <begin position="145"/>
        <end position="165"/>
    </location>
</feature>
<name>A0A5C6PFC0_9TELE</name>
<dbReference type="Proteomes" id="UP000324091">
    <property type="component" value="Chromosome 12"/>
</dbReference>
<feature type="region of interest" description="Disordered" evidence="1">
    <location>
        <begin position="37"/>
        <end position="59"/>
    </location>
</feature>
<sequence>MVRVMGLVEPQPNCSQTLRLQNLRLIHDQNFTSLLQQRERGDGPAGAEQPSGVQRPSWRRPCGAKMRVVELVTVGDENQIWPDHYFGLLVSGLGHHGVPEDQDRGTNQPRLRRPRDSVMASPAASGESDSVTAVLWVHLGQTGRDGTTEAFGTPTTPPVTYLDER</sequence>